<evidence type="ECO:0000313" key="3">
    <source>
        <dbReference type="Proteomes" id="UP001371305"/>
    </source>
</evidence>
<gene>
    <name evidence="2" type="ORF">WKV53_17400</name>
</gene>
<protein>
    <submittedName>
        <fullName evidence="2">CYTH domain-containing protein</fullName>
    </submittedName>
</protein>
<evidence type="ECO:0000259" key="1">
    <source>
        <dbReference type="PROSITE" id="PS51707"/>
    </source>
</evidence>
<dbReference type="InterPro" id="IPR012042">
    <property type="entry name" value="NeuTTM/CthTTM-like"/>
</dbReference>
<dbReference type="PROSITE" id="PS51707">
    <property type="entry name" value="CYTH"/>
    <property type="match status" value="1"/>
</dbReference>
<reference evidence="2 3" key="1">
    <citation type="submission" date="2024-04" db="EMBL/GenBank/DDBJ databases">
        <title>Luteolibacter sp. isolated from soil.</title>
        <authorList>
            <person name="An J."/>
        </authorList>
    </citation>
    <scope>NUCLEOTIDE SEQUENCE [LARGE SCALE GENOMIC DNA]</scope>
    <source>
        <strain evidence="2 3">Y139</strain>
    </source>
</reference>
<dbReference type="InterPro" id="IPR023577">
    <property type="entry name" value="CYTH_domain"/>
</dbReference>
<dbReference type="CDD" id="cd07891">
    <property type="entry name" value="CYTH-like_CthTTM-like_1"/>
    <property type="match status" value="1"/>
</dbReference>
<dbReference type="PANTHER" id="PTHR40114">
    <property type="entry name" value="SLR0698 PROTEIN"/>
    <property type="match status" value="1"/>
</dbReference>
<dbReference type="Gene3D" id="2.40.320.10">
    <property type="entry name" value="Hypothetical Protein Pfu-838710-001"/>
    <property type="match status" value="1"/>
</dbReference>
<comment type="caution">
    <text evidence="2">The sequence shown here is derived from an EMBL/GenBank/DDBJ whole genome shotgun (WGS) entry which is preliminary data.</text>
</comment>
<name>A0ABU9B0A0_9BACT</name>
<dbReference type="Proteomes" id="UP001371305">
    <property type="component" value="Unassembled WGS sequence"/>
</dbReference>
<dbReference type="SMART" id="SM01118">
    <property type="entry name" value="CYTH"/>
    <property type="match status" value="1"/>
</dbReference>
<sequence length="155" mass="17716">MADEIERKFLVSSDAWRNGPPGVRICQGYLCRDKERTVRVRLAGEKAFLTIKGATSGISRKEFEYAIPPEEAQALLDLCLPLPVDKIRHERKHGGHLWEVDEFLGPNAGLIVAEIELSDANESFERPDWLGREVSDEPRYFNANLAEHPWTEWKT</sequence>
<dbReference type="SUPFAM" id="SSF55154">
    <property type="entry name" value="CYTH-like phosphatases"/>
    <property type="match status" value="1"/>
</dbReference>
<feature type="domain" description="CYTH" evidence="1">
    <location>
        <begin position="2"/>
        <end position="147"/>
    </location>
</feature>
<evidence type="ECO:0000313" key="2">
    <source>
        <dbReference type="EMBL" id="MEK7952290.1"/>
    </source>
</evidence>
<dbReference type="PANTHER" id="PTHR40114:SF1">
    <property type="entry name" value="SLR0698 PROTEIN"/>
    <property type="match status" value="1"/>
</dbReference>
<organism evidence="2 3">
    <name type="scientific">Luteolibacter soli</name>
    <dbReference type="NCBI Taxonomy" id="3135280"/>
    <lineage>
        <taxon>Bacteria</taxon>
        <taxon>Pseudomonadati</taxon>
        <taxon>Verrucomicrobiota</taxon>
        <taxon>Verrucomicrobiia</taxon>
        <taxon>Verrucomicrobiales</taxon>
        <taxon>Verrucomicrobiaceae</taxon>
        <taxon>Luteolibacter</taxon>
    </lineage>
</organism>
<proteinExistence type="predicted"/>
<dbReference type="InterPro" id="IPR033469">
    <property type="entry name" value="CYTH-like_dom_sf"/>
</dbReference>
<dbReference type="PIRSF" id="PIRSF016487">
    <property type="entry name" value="CYTH_UCP016487"/>
    <property type="match status" value="1"/>
</dbReference>
<dbReference type="EMBL" id="JBBUKT010000007">
    <property type="protein sequence ID" value="MEK7952290.1"/>
    <property type="molecule type" value="Genomic_DNA"/>
</dbReference>
<dbReference type="Pfam" id="PF01928">
    <property type="entry name" value="CYTH"/>
    <property type="match status" value="1"/>
</dbReference>
<dbReference type="RefSeq" id="WP_341406048.1">
    <property type="nucleotide sequence ID" value="NZ_JBBUKT010000007.1"/>
</dbReference>
<keyword evidence="3" id="KW-1185">Reference proteome</keyword>
<accession>A0ABU9B0A0</accession>